<comment type="similarity">
    <text evidence="2 6">Belongs to the zinc-containing alcohol dehydrogenase family.</text>
</comment>
<gene>
    <name evidence="8" type="ORF">TCARB_1157</name>
</gene>
<reference evidence="9" key="1">
    <citation type="book" date="2010" name="EXTREMOPHILES" publisher="0:0-0">
        <title>Complete genome sequences of ten hyperthermophilic archaea reveal their metabolic capabilities and possible ecological roles.</title>
        <editorList>
            <person name="?"/>
        </editorList>
        <authorList>
            <person name="Ravin N.V."/>
            <person name="Mardanov A.V."/>
            <person name="Bonch-Osmolovskaya E.A."/>
            <person name="Skryabin K.G."/>
        </authorList>
    </citation>
    <scope>NUCLEOTIDE SEQUENCE [LARGE SCALE GENOMIC DNA]</scope>
    <source>
        <strain evidence="9">1505</strain>
    </source>
</reference>
<evidence type="ECO:0000256" key="5">
    <source>
        <dbReference type="ARBA" id="ARBA00023002"/>
    </source>
</evidence>
<dbReference type="EMBL" id="CP007493">
    <property type="protein sequence ID" value="AJB42205.1"/>
    <property type="molecule type" value="Genomic_DNA"/>
</dbReference>
<keyword evidence="5" id="KW-0560">Oxidoreductase</keyword>
<dbReference type="Proteomes" id="UP000266720">
    <property type="component" value="Chromosome"/>
</dbReference>
<dbReference type="PROSITE" id="PS00059">
    <property type="entry name" value="ADH_ZINC"/>
    <property type="match status" value="1"/>
</dbReference>
<dbReference type="GO" id="GO:0016491">
    <property type="term" value="F:oxidoreductase activity"/>
    <property type="evidence" value="ECO:0007669"/>
    <property type="project" value="UniProtKB-KW"/>
</dbReference>
<dbReference type="Gene3D" id="3.90.180.10">
    <property type="entry name" value="Medium-chain alcohol dehydrogenases, catalytic domain"/>
    <property type="match status" value="1"/>
</dbReference>
<dbReference type="Gene3D" id="3.40.50.720">
    <property type="entry name" value="NAD(P)-binding Rossmann-like Domain"/>
    <property type="match status" value="1"/>
</dbReference>
<dbReference type="GO" id="GO:0008270">
    <property type="term" value="F:zinc ion binding"/>
    <property type="evidence" value="ECO:0007669"/>
    <property type="project" value="InterPro"/>
</dbReference>
<organism evidence="8 9">
    <name type="scientific">Thermofilum adornatum 1505</name>
    <dbReference type="NCBI Taxonomy" id="697581"/>
    <lineage>
        <taxon>Archaea</taxon>
        <taxon>Thermoproteota</taxon>
        <taxon>Thermoprotei</taxon>
        <taxon>Thermofilales</taxon>
        <taxon>Thermofilaceae</taxon>
        <taxon>Thermofilum</taxon>
    </lineage>
</organism>
<keyword evidence="4 6" id="KW-0862">Zinc</keyword>
<dbReference type="CDD" id="cd08285">
    <property type="entry name" value="NADP_ADH"/>
    <property type="match status" value="1"/>
</dbReference>
<evidence type="ECO:0000259" key="7">
    <source>
        <dbReference type="SMART" id="SM00829"/>
    </source>
</evidence>
<dbReference type="InterPro" id="IPR002328">
    <property type="entry name" value="ADH_Zn_CS"/>
</dbReference>
<evidence type="ECO:0000256" key="6">
    <source>
        <dbReference type="RuleBase" id="RU361277"/>
    </source>
</evidence>
<dbReference type="AlphaFoldDB" id="A0A3G1A7U5"/>
<evidence type="ECO:0000256" key="3">
    <source>
        <dbReference type="ARBA" id="ARBA00022723"/>
    </source>
</evidence>
<evidence type="ECO:0000256" key="4">
    <source>
        <dbReference type="ARBA" id="ARBA00022833"/>
    </source>
</evidence>
<evidence type="ECO:0000256" key="1">
    <source>
        <dbReference type="ARBA" id="ARBA00001947"/>
    </source>
</evidence>
<dbReference type="SUPFAM" id="SSF51735">
    <property type="entry name" value="NAD(P)-binding Rossmann-fold domains"/>
    <property type="match status" value="1"/>
</dbReference>
<keyword evidence="3 6" id="KW-0479">Metal-binding</keyword>
<dbReference type="InterPro" id="IPR013154">
    <property type="entry name" value="ADH-like_N"/>
</dbReference>
<proteinExistence type="inferred from homology"/>
<dbReference type="PANTHER" id="PTHR42813">
    <property type="entry name" value="ZINC-TYPE ALCOHOL DEHYDROGENASE-LIKE"/>
    <property type="match status" value="1"/>
</dbReference>
<dbReference type="InterPro" id="IPR013149">
    <property type="entry name" value="ADH-like_C"/>
</dbReference>
<dbReference type="KEGG" id="tcb:TCARB_1157"/>
<feature type="domain" description="Enoyl reductase (ER)" evidence="7">
    <location>
        <begin position="11"/>
        <end position="364"/>
    </location>
</feature>
<dbReference type="InterPro" id="IPR011032">
    <property type="entry name" value="GroES-like_sf"/>
</dbReference>
<evidence type="ECO:0000256" key="2">
    <source>
        <dbReference type="ARBA" id="ARBA00008072"/>
    </source>
</evidence>
<dbReference type="STRING" id="697581.TCARB_1157"/>
<accession>A0A3G1A7U5</accession>
<comment type="cofactor">
    <cofactor evidence="1 6">
        <name>Zn(2+)</name>
        <dbReference type="ChEBI" id="CHEBI:29105"/>
    </cofactor>
</comment>
<name>A0A3G1A7U5_9CREN</name>
<dbReference type="Pfam" id="PF08240">
    <property type="entry name" value="ADH_N"/>
    <property type="match status" value="1"/>
</dbReference>
<dbReference type="PANTHER" id="PTHR42813:SF4">
    <property type="entry name" value="NADP-DEPENDENT ISOPROPANOL DEHYDROGENASE"/>
    <property type="match status" value="1"/>
</dbReference>
<sequence length="366" mass="39500">MKEKMKGFAMLDLGKTGWVEKPVPTLGPYDALVRPLVVAPCTSDIHTVYEGAFPRELCDFPRILGHEAVGEVVKVGEKVRDFKPGDRVAVPAITPDWRTLDVQRGYHQHSGGMLAGWKFSNPLKSGGKDGVFAEYFHVNDADMNLAKIPEGVSLEQAVFATDMMTTGFHGAELADIPLGGTVAVFGIGPVGLMAIAGAKLLGAARIIAVGSRPRLIELARYYGATDIVNYKRENPVQKILELTNGEGVDSAIIAGGDSSVIADAVKVVKPGGTIGNVNYFGAGDYLPIPRIEWGVGMAHKTIRGGLCPGGRLRMERLLALIKYGRVDPSKMISHRLKGFDAIPEAFELMRRKDLPDLCKPIVVIEE</sequence>
<dbReference type="InterPro" id="IPR036291">
    <property type="entry name" value="NAD(P)-bd_dom_sf"/>
</dbReference>
<dbReference type="InterPro" id="IPR020843">
    <property type="entry name" value="ER"/>
</dbReference>
<dbReference type="SUPFAM" id="SSF50129">
    <property type="entry name" value="GroES-like"/>
    <property type="match status" value="1"/>
</dbReference>
<evidence type="ECO:0000313" key="8">
    <source>
        <dbReference type="EMBL" id="AJB42205.1"/>
    </source>
</evidence>
<dbReference type="SMART" id="SM00829">
    <property type="entry name" value="PKS_ER"/>
    <property type="match status" value="1"/>
</dbReference>
<dbReference type="Pfam" id="PF00107">
    <property type="entry name" value="ADH_zinc_N"/>
    <property type="match status" value="1"/>
</dbReference>
<evidence type="ECO:0000313" key="9">
    <source>
        <dbReference type="Proteomes" id="UP000266720"/>
    </source>
</evidence>
<protein>
    <submittedName>
        <fullName evidence="8">Alcohol dehydrogenase</fullName>
    </submittedName>
</protein>